<dbReference type="Pfam" id="PF02230">
    <property type="entry name" value="Abhydrolase_2"/>
    <property type="match status" value="1"/>
</dbReference>
<accession>G9ZF67</accession>
<dbReference type="PANTHER" id="PTHR10655">
    <property type="entry name" value="LYSOPHOSPHOLIPASE-RELATED"/>
    <property type="match status" value="1"/>
</dbReference>
<feature type="domain" description="Phospholipase/carboxylesterase/thioesterase" evidence="3">
    <location>
        <begin position="31"/>
        <end position="231"/>
    </location>
</feature>
<organism evidence="4 5">
    <name type="scientific">Cardiobacterium valvarum F0432</name>
    <dbReference type="NCBI Taxonomy" id="797473"/>
    <lineage>
        <taxon>Bacteria</taxon>
        <taxon>Pseudomonadati</taxon>
        <taxon>Pseudomonadota</taxon>
        <taxon>Gammaproteobacteria</taxon>
        <taxon>Cardiobacteriales</taxon>
        <taxon>Cardiobacteriaceae</taxon>
        <taxon>Cardiobacterium</taxon>
    </lineage>
</organism>
<proteinExistence type="inferred from homology"/>
<name>G9ZF67_9GAMM</name>
<reference evidence="4 5" key="1">
    <citation type="submission" date="2011-08" db="EMBL/GenBank/DDBJ databases">
        <authorList>
            <person name="Weinstock G."/>
            <person name="Sodergren E."/>
            <person name="Clifton S."/>
            <person name="Fulton L."/>
            <person name="Fulton B."/>
            <person name="Courtney L."/>
            <person name="Fronick C."/>
            <person name="Harrison M."/>
            <person name="Strong C."/>
            <person name="Farmer C."/>
            <person name="Delahaunty K."/>
            <person name="Markovic C."/>
            <person name="Hall O."/>
            <person name="Minx P."/>
            <person name="Tomlinson C."/>
            <person name="Mitreva M."/>
            <person name="Hou S."/>
            <person name="Chen J."/>
            <person name="Wollam A."/>
            <person name="Pepin K.H."/>
            <person name="Johnson M."/>
            <person name="Bhonagiri V."/>
            <person name="Zhang X."/>
            <person name="Suruliraj S."/>
            <person name="Warren W."/>
            <person name="Chinwalla A."/>
            <person name="Mardis E.R."/>
            <person name="Wilson R.K."/>
        </authorList>
    </citation>
    <scope>NUCLEOTIDE SEQUENCE [LARGE SCALE GENOMIC DNA]</scope>
    <source>
        <strain evidence="4 5">F0432</strain>
    </source>
</reference>
<dbReference type="HOGENOM" id="CLU_049413_3_8_6"/>
<keyword evidence="2" id="KW-0378">Hydrolase</keyword>
<dbReference type="InterPro" id="IPR003140">
    <property type="entry name" value="PLipase/COase/thioEstase"/>
</dbReference>
<dbReference type="InterPro" id="IPR050565">
    <property type="entry name" value="LYPA1-2/EST-like"/>
</dbReference>
<evidence type="ECO:0000259" key="3">
    <source>
        <dbReference type="Pfam" id="PF02230"/>
    </source>
</evidence>
<comment type="similarity">
    <text evidence="1">Belongs to the AB hydrolase superfamily. AB hydrolase 2 family.</text>
</comment>
<evidence type="ECO:0000313" key="4">
    <source>
        <dbReference type="EMBL" id="EHM54172.1"/>
    </source>
</evidence>
<evidence type="ECO:0000256" key="1">
    <source>
        <dbReference type="ARBA" id="ARBA00006499"/>
    </source>
</evidence>
<dbReference type="SUPFAM" id="SSF53474">
    <property type="entry name" value="alpha/beta-Hydrolases"/>
    <property type="match status" value="1"/>
</dbReference>
<gene>
    <name evidence="4" type="ORF">HMPREF9080_01422</name>
</gene>
<dbReference type="STRING" id="797473.HMPREF9080_01422"/>
<dbReference type="EMBL" id="AGCM01000076">
    <property type="protein sequence ID" value="EHM54172.1"/>
    <property type="molecule type" value="Genomic_DNA"/>
</dbReference>
<evidence type="ECO:0000256" key="2">
    <source>
        <dbReference type="ARBA" id="ARBA00022801"/>
    </source>
</evidence>
<comment type="caution">
    <text evidence="4">The sequence shown here is derived from an EMBL/GenBank/DDBJ whole genome shotgun (WGS) entry which is preliminary data.</text>
</comment>
<dbReference type="InterPro" id="IPR029058">
    <property type="entry name" value="AB_hydrolase_fold"/>
</dbReference>
<dbReference type="GO" id="GO:0016787">
    <property type="term" value="F:hydrolase activity"/>
    <property type="evidence" value="ECO:0007669"/>
    <property type="project" value="UniProtKB-KW"/>
</dbReference>
<dbReference type="Gene3D" id="3.40.50.1820">
    <property type="entry name" value="alpha/beta hydrolase"/>
    <property type="match status" value="1"/>
</dbReference>
<dbReference type="PANTHER" id="PTHR10655:SF17">
    <property type="entry name" value="LYSOPHOSPHOLIPASE-LIKE PROTEIN 1"/>
    <property type="match status" value="1"/>
</dbReference>
<sequence>MTKKHTLRITNHPEKRKKIMTQAPDRITLPAAKTATHSIIWLHGLGADGNDFAPVIPLLELRPTTRVILPHAPVRPITVNNGMNMRGWYDIKNFDLNPADEDLAAIKDSTAAIAAIAAEEQAQDIPADHILYAGFSQGGVIALYYGLRHPCGGILALSTYLADAANTPAADCGHCPPILQMHGTQDPIVPYRLGRLAHEQLKHKGYAPQWHDYPMQHQVCPPQIADIAVWLHERGY</sequence>
<dbReference type="AlphaFoldDB" id="G9ZF67"/>
<evidence type="ECO:0000313" key="5">
    <source>
        <dbReference type="Proteomes" id="UP000004750"/>
    </source>
</evidence>
<protein>
    <submittedName>
        <fullName evidence="4">Putative carboxylesterase 2</fullName>
    </submittedName>
</protein>
<dbReference type="Proteomes" id="UP000004750">
    <property type="component" value="Unassembled WGS sequence"/>
</dbReference>